<sequence length="535" mass="57841">MTPVVHQHPVRYAPTFLVLSHVTAAIYLTHTVSRGLYQSYKALPPSQDTRQRIHRRRILAPIFGGLALLALVTDAYYKLGYLTLSYKVWADEHGLASPASVFTTATNGTARPPLHLTQWLTDTPIYYDAAEIVAEKARRFWWGNQAALATVPWSMLLAIEGRRRKIPFLWAYMLLAHLVNLSFAQNLFYLALLLAPSPLEGAIPGVAPRLTNAINALFPPKPANWCPNPIVFLIPLSATYLNLFLLPYAANTPSFSTISALARASSFAPLVLPTITPQSWGTVHPHPHAAYGVYTRLFRFAAATSAFLHAKSSLAAVLFNLPGAWKHRHSLRVPFDVQHRTNWERTTTAVGKVLGSMGDHPAVGGVAVDVVLCAVGLGLWAAVRGVGVDEILGSAVPFYRPAVTAEGLMGEVVKREDEGVEAEVKSEEQPTTVRRSGRKRIASPKGADDSTAGTRRRGRPRKVKAEPELATETEAMAAADATYVPEPSVAAEVAEGDRLEVDDDWEAAAVAWGITALGGLGAGSAGVFGGECIAR</sequence>
<evidence type="ECO:0000313" key="3">
    <source>
        <dbReference type="EMBL" id="KAJ9158434.1"/>
    </source>
</evidence>
<feature type="transmembrane region" description="Helical" evidence="2">
    <location>
        <begin position="171"/>
        <end position="195"/>
    </location>
</feature>
<proteinExistence type="predicted"/>
<name>A0AA38RW95_9PEZI</name>
<keyword evidence="2" id="KW-1133">Transmembrane helix</keyword>
<feature type="transmembrane region" description="Helical" evidence="2">
    <location>
        <begin position="140"/>
        <end position="159"/>
    </location>
</feature>
<protein>
    <submittedName>
        <fullName evidence="3">Tetratricopeptide repeat protein 1 protein</fullName>
    </submittedName>
</protein>
<feature type="transmembrane region" description="Helical" evidence="2">
    <location>
        <begin position="58"/>
        <end position="77"/>
    </location>
</feature>
<organism evidence="3 4">
    <name type="scientific">Coniochaeta hoffmannii</name>
    <dbReference type="NCBI Taxonomy" id="91930"/>
    <lineage>
        <taxon>Eukaryota</taxon>
        <taxon>Fungi</taxon>
        <taxon>Dikarya</taxon>
        <taxon>Ascomycota</taxon>
        <taxon>Pezizomycotina</taxon>
        <taxon>Sordariomycetes</taxon>
        <taxon>Sordariomycetidae</taxon>
        <taxon>Coniochaetales</taxon>
        <taxon>Coniochaetaceae</taxon>
        <taxon>Coniochaeta</taxon>
    </lineage>
</organism>
<dbReference type="Proteomes" id="UP001174691">
    <property type="component" value="Unassembled WGS sequence"/>
</dbReference>
<gene>
    <name evidence="3" type="ORF">NKR19_g3292</name>
</gene>
<reference evidence="3" key="1">
    <citation type="submission" date="2022-07" db="EMBL/GenBank/DDBJ databases">
        <title>Fungi with potential for degradation of polypropylene.</title>
        <authorList>
            <person name="Gostincar C."/>
        </authorList>
    </citation>
    <scope>NUCLEOTIDE SEQUENCE</scope>
    <source>
        <strain evidence="3">EXF-13287</strain>
    </source>
</reference>
<accession>A0AA38RW95</accession>
<evidence type="ECO:0000313" key="4">
    <source>
        <dbReference type="Proteomes" id="UP001174691"/>
    </source>
</evidence>
<keyword evidence="4" id="KW-1185">Reference proteome</keyword>
<feature type="transmembrane region" description="Helical" evidence="2">
    <location>
        <begin position="12"/>
        <end position="37"/>
    </location>
</feature>
<evidence type="ECO:0000256" key="1">
    <source>
        <dbReference type="SAM" id="MobiDB-lite"/>
    </source>
</evidence>
<dbReference type="EMBL" id="JANBVN010000036">
    <property type="protein sequence ID" value="KAJ9158434.1"/>
    <property type="molecule type" value="Genomic_DNA"/>
</dbReference>
<dbReference type="AlphaFoldDB" id="A0AA38RW95"/>
<feature type="compositionally biased region" description="Basic and acidic residues" evidence="1">
    <location>
        <begin position="417"/>
        <end position="428"/>
    </location>
</feature>
<keyword evidence="2" id="KW-0472">Membrane</keyword>
<evidence type="ECO:0000256" key="2">
    <source>
        <dbReference type="SAM" id="Phobius"/>
    </source>
</evidence>
<keyword evidence="2" id="KW-0812">Transmembrane</keyword>
<comment type="caution">
    <text evidence="3">The sequence shown here is derived from an EMBL/GenBank/DDBJ whole genome shotgun (WGS) entry which is preliminary data.</text>
</comment>
<feature type="region of interest" description="Disordered" evidence="1">
    <location>
        <begin position="417"/>
        <end position="468"/>
    </location>
</feature>